<dbReference type="InterPro" id="IPR019199">
    <property type="entry name" value="Virulence_VapD/CRISPR_Cas2"/>
</dbReference>
<keyword evidence="6" id="KW-0378">Hydrolase</keyword>
<accession>A0A1V1P2G1</accession>
<dbReference type="Proteomes" id="UP000189670">
    <property type="component" value="Unassembled WGS sequence"/>
</dbReference>
<evidence type="ECO:0000256" key="8">
    <source>
        <dbReference type="ARBA" id="ARBA00023118"/>
    </source>
</evidence>
<dbReference type="PIRSF" id="PIRSF032582">
    <property type="entry name" value="Cas2"/>
    <property type="match status" value="1"/>
</dbReference>
<evidence type="ECO:0000256" key="7">
    <source>
        <dbReference type="ARBA" id="ARBA00022842"/>
    </source>
</evidence>
<comment type="similarity">
    <text evidence="2">Belongs to the CRISPR-associated endoribonuclease Cas2 protein family.</text>
</comment>
<keyword evidence="3" id="KW-0540">Nuclease</keyword>
<comment type="caution">
    <text evidence="9">The sequence shown here is derived from an EMBL/GenBank/DDBJ whole genome shotgun (WGS) entry which is preliminary data.</text>
</comment>
<name>A0A1V1P2G1_9BACT</name>
<dbReference type="GO" id="GO:0046872">
    <property type="term" value="F:metal ion binding"/>
    <property type="evidence" value="ECO:0007669"/>
    <property type="project" value="UniProtKB-KW"/>
</dbReference>
<feature type="non-terminal residue" evidence="9">
    <location>
        <position position="1"/>
    </location>
</feature>
<gene>
    <name evidence="9" type="ORF">OMM_09976</name>
</gene>
<dbReference type="EMBL" id="ATBP01000769">
    <property type="protein sequence ID" value="ETR68994.1"/>
    <property type="molecule type" value="Genomic_DNA"/>
</dbReference>
<proteinExistence type="inferred from homology"/>
<keyword evidence="7" id="KW-0460">Magnesium</keyword>
<keyword evidence="8" id="KW-0051">Antiviral defense</keyword>
<sequence>KQLIHVQKRYVIAYDIVDNKKRNKVANFIKNYGIRVQKSVFECHIPSDTMQNLINKLEKMIDLENDSILVYCMCKDCFANRTGIGTYISNDEKDYKIV</sequence>
<dbReference type="AlphaFoldDB" id="A0A1V1P2G1"/>
<evidence type="ECO:0000313" key="10">
    <source>
        <dbReference type="Proteomes" id="UP000189670"/>
    </source>
</evidence>
<evidence type="ECO:0000256" key="4">
    <source>
        <dbReference type="ARBA" id="ARBA00022723"/>
    </source>
</evidence>
<dbReference type="NCBIfam" id="TIGR01573">
    <property type="entry name" value="cas2"/>
    <property type="match status" value="1"/>
</dbReference>
<dbReference type="GO" id="GO:0051607">
    <property type="term" value="P:defense response to virus"/>
    <property type="evidence" value="ECO:0007669"/>
    <property type="project" value="UniProtKB-KW"/>
</dbReference>
<dbReference type="HAMAP" id="MF_01471">
    <property type="entry name" value="Cas2"/>
    <property type="match status" value="1"/>
</dbReference>
<dbReference type="GO" id="GO:0004521">
    <property type="term" value="F:RNA endonuclease activity"/>
    <property type="evidence" value="ECO:0007669"/>
    <property type="project" value="InterPro"/>
</dbReference>
<organism evidence="9 10">
    <name type="scientific">Candidatus Magnetoglobus multicellularis str. Araruama</name>
    <dbReference type="NCBI Taxonomy" id="890399"/>
    <lineage>
        <taxon>Bacteria</taxon>
        <taxon>Pseudomonadati</taxon>
        <taxon>Thermodesulfobacteriota</taxon>
        <taxon>Desulfobacteria</taxon>
        <taxon>Desulfobacterales</taxon>
        <taxon>Desulfobacteraceae</taxon>
        <taxon>Candidatus Magnetoglobus</taxon>
    </lineage>
</organism>
<evidence type="ECO:0000256" key="2">
    <source>
        <dbReference type="ARBA" id="ARBA00009959"/>
    </source>
</evidence>
<dbReference type="GO" id="GO:0043571">
    <property type="term" value="P:maintenance of CRISPR repeat elements"/>
    <property type="evidence" value="ECO:0007669"/>
    <property type="project" value="InterPro"/>
</dbReference>
<evidence type="ECO:0000256" key="3">
    <source>
        <dbReference type="ARBA" id="ARBA00022722"/>
    </source>
</evidence>
<dbReference type="InterPro" id="IPR021127">
    <property type="entry name" value="CRISPR_associated_Cas2"/>
</dbReference>
<dbReference type="CDD" id="cd09725">
    <property type="entry name" value="Cas2_I_II_III"/>
    <property type="match status" value="1"/>
</dbReference>
<dbReference type="PANTHER" id="PTHR34405">
    <property type="entry name" value="CRISPR-ASSOCIATED ENDORIBONUCLEASE CAS2"/>
    <property type="match status" value="1"/>
</dbReference>
<keyword evidence="5" id="KW-0255">Endonuclease</keyword>
<dbReference type="GO" id="GO:0016787">
    <property type="term" value="F:hydrolase activity"/>
    <property type="evidence" value="ECO:0007669"/>
    <property type="project" value="UniProtKB-KW"/>
</dbReference>
<reference evidence="10" key="1">
    <citation type="submission" date="2012-11" db="EMBL/GenBank/DDBJ databases">
        <authorList>
            <person name="Lucero-Rivera Y.E."/>
            <person name="Tovar-Ramirez D."/>
        </authorList>
    </citation>
    <scope>NUCLEOTIDE SEQUENCE [LARGE SCALE GENOMIC DNA]</scope>
    <source>
        <strain evidence="10">Araruama</strain>
    </source>
</reference>
<evidence type="ECO:0000313" key="9">
    <source>
        <dbReference type="EMBL" id="ETR68994.1"/>
    </source>
</evidence>
<evidence type="ECO:0000256" key="1">
    <source>
        <dbReference type="ARBA" id="ARBA00001946"/>
    </source>
</evidence>
<evidence type="ECO:0000256" key="6">
    <source>
        <dbReference type="ARBA" id="ARBA00022801"/>
    </source>
</evidence>
<evidence type="ECO:0000256" key="5">
    <source>
        <dbReference type="ARBA" id="ARBA00022759"/>
    </source>
</evidence>
<comment type="cofactor">
    <cofactor evidence="1">
        <name>Mg(2+)</name>
        <dbReference type="ChEBI" id="CHEBI:18420"/>
    </cofactor>
</comment>
<dbReference type="Gene3D" id="3.30.70.240">
    <property type="match status" value="1"/>
</dbReference>
<dbReference type="Pfam" id="PF09827">
    <property type="entry name" value="CRISPR_Cas2"/>
    <property type="match status" value="1"/>
</dbReference>
<protein>
    <submittedName>
        <fullName evidence="9">Crispr-associated protein cas2</fullName>
    </submittedName>
</protein>
<keyword evidence="4" id="KW-0479">Metal-binding</keyword>
<dbReference type="PANTHER" id="PTHR34405:SF3">
    <property type="entry name" value="CRISPR-ASSOCIATED ENDORIBONUCLEASE CAS2 3"/>
    <property type="match status" value="1"/>
</dbReference>
<dbReference type="SUPFAM" id="SSF143430">
    <property type="entry name" value="TTP0101/SSO1404-like"/>
    <property type="match status" value="1"/>
</dbReference>